<dbReference type="PANTHER" id="PTHR12215:SF10">
    <property type="entry name" value="L-AMINOADIPATE-SEMIALDEHYDE DEHYDROGENASE-PHOSPHOPANTETHEINYL TRANSFERASE"/>
    <property type="match status" value="1"/>
</dbReference>
<sequence>MITSANKCSRAKPQLPQLLAVYSTDLAAVLCADQQLHGLSVHELQQAAQYAAPQRQQQFLAGRALIRAAVTQLKPQVSNQDIVIVRASNGAPELMVQGQRWHCSISHTEGAALVGVSASHAMGVDIERSRAPKQLPLLLKRFADGFLAGLSATVSTSEFSRRWTLAEAVTKYQQGLLMRTLQQPFDVYQAAATWHQVAVFQLAIYHPDLPAEKLRLVDFNQLTE</sequence>
<dbReference type="SUPFAM" id="SSF56214">
    <property type="entry name" value="4'-phosphopantetheinyl transferase"/>
    <property type="match status" value="1"/>
</dbReference>
<dbReference type="Proteomes" id="UP001305027">
    <property type="component" value="Unassembled WGS sequence"/>
</dbReference>
<dbReference type="EMBL" id="JANFPJ010000010">
    <property type="protein sequence ID" value="MDT7525654.1"/>
    <property type="molecule type" value="Genomic_DNA"/>
</dbReference>
<dbReference type="InterPro" id="IPR037143">
    <property type="entry name" value="4-PPantetheinyl_Trfase_dom_sf"/>
</dbReference>
<proteinExistence type="predicted"/>
<dbReference type="InterPro" id="IPR041354">
    <property type="entry name" value="4PPT_N"/>
</dbReference>
<dbReference type="Gene3D" id="3.90.470.20">
    <property type="entry name" value="4'-phosphopantetheinyl transferase domain"/>
    <property type="match status" value="1"/>
</dbReference>
<comment type="caution">
    <text evidence="3">The sequence shown here is derived from an EMBL/GenBank/DDBJ whole genome shotgun (WGS) entry which is preliminary data.</text>
</comment>
<dbReference type="Pfam" id="PF17837">
    <property type="entry name" value="4PPT_N"/>
    <property type="match status" value="1"/>
</dbReference>
<evidence type="ECO:0000313" key="4">
    <source>
        <dbReference type="Proteomes" id="UP001305027"/>
    </source>
</evidence>
<name>A0ABU3KVZ1_9GAMM</name>
<dbReference type="PANTHER" id="PTHR12215">
    <property type="entry name" value="PHOSPHOPANTETHEINE TRANSFERASE"/>
    <property type="match status" value="1"/>
</dbReference>
<organism evidence="3 4">
    <name type="scientific">Pseudidiomarina fusca</name>
    <dbReference type="NCBI Taxonomy" id="2965078"/>
    <lineage>
        <taxon>Bacteria</taxon>
        <taxon>Pseudomonadati</taxon>
        <taxon>Pseudomonadota</taxon>
        <taxon>Gammaproteobacteria</taxon>
        <taxon>Alteromonadales</taxon>
        <taxon>Idiomarinaceae</taxon>
        <taxon>Pseudidiomarina</taxon>
    </lineage>
</organism>
<keyword evidence="1" id="KW-0808">Transferase</keyword>
<evidence type="ECO:0000313" key="3">
    <source>
        <dbReference type="EMBL" id="MDT7525654.1"/>
    </source>
</evidence>
<reference evidence="3 4" key="1">
    <citation type="submission" date="2022-07" db="EMBL/GenBank/DDBJ databases">
        <title>Pseudidiomarina sp. nov, a marine bacterium isolated from Pacific Ocean.</title>
        <authorList>
            <person name="Wang Y."/>
        </authorList>
    </citation>
    <scope>NUCLEOTIDE SEQUENCE [LARGE SCALE GENOMIC DNA]</scope>
    <source>
        <strain evidence="3 4">GXY010</strain>
    </source>
</reference>
<evidence type="ECO:0000259" key="2">
    <source>
        <dbReference type="Pfam" id="PF17837"/>
    </source>
</evidence>
<gene>
    <name evidence="3" type="ORF">NOG12_06180</name>
</gene>
<evidence type="ECO:0000256" key="1">
    <source>
        <dbReference type="ARBA" id="ARBA00022679"/>
    </source>
</evidence>
<keyword evidence="4" id="KW-1185">Reference proteome</keyword>
<protein>
    <recommendedName>
        <fullName evidence="2">4'-phosphopantetheinyl transferase N-terminal domain-containing protein</fullName>
    </recommendedName>
</protein>
<feature type="domain" description="4'-phosphopantetheinyl transferase N-terminal" evidence="2">
    <location>
        <begin position="46"/>
        <end position="116"/>
    </location>
</feature>
<dbReference type="InterPro" id="IPR050559">
    <property type="entry name" value="P-Pant_transferase_sf"/>
</dbReference>
<accession>A0ABU3KVZ1</accession>